<proteinExistence type="predicted"/>
<reference evidence="1" key="1">
    <citation type="submission" date="2020-09" db="EMBL/GenBank/DDBJ databases">
        <title>Genome-Enabled Discovery of Anthraquinone Biosynthesis in Senna tora.</title>
        <authorList>
            <person name="Kang S.-H."/>
            <person name="Pandey R.P."/>
            <person name="Lee C.-M."/>
            <person name="Sim J.-S."/>
            <person name="Jeong J.-T."/>
            <person name="Choi B.-S."/>
            <person name="Jung M."/>
            <person name="Ginzburg D."/>
            <person name="Zhao K."/>
            <person name="Won S.Y."/>
            <person name="Oh T.-J."/>
            <person name="Yu Y."/>
            <person name="Kim N.-H."/>
            <person name="Lee O.R."/>
            <person name="Lee T.-H."/>
            <person name="Bashyal P."/>
            <person name="Kim T.-S."/>
            <person name="Lee W.-H."/>
            <person name="Kawkins C."/>
            <person name="Kim C.-K."/>
            <person name="Kim J.S."/>
            <person name="Ahn B.O."/>
            <person name="Rhee S.Y."/>
            <person name="Sohng J.K."/>
        </authorList>
    </citation>
    <scope>NUCLEOTIDE SEQUENCE</scope>
    <source>
        <tissue evidence="1">Leaf</tissue>
    </source>
</reference>
<name>A0A834WN95_9FABA</name>
<comment type="caution">
    <text evidence="1">The sequence shown here is derived from an EMBL/GenBank/DDBJ whole genome shotgun (WGS) entry which is preliminary data.</text>
</comment>
<dbReference type="EMBL" id="JAAIUW010000006">
    <property type="protein sequence ID" value="KAF7827193.1"/>
    <property type="molecule type" value="Genomic_DNA"/>
</dbReference>
<organism evidence="1 2">
    <name type="scientific">Senna tora</name>
    <dbReference type="NCBI Taxonomy" id="362788"/>
    <lineage>
        <taxon>Eukaryota</taxon>
        <taxon>Viridiplantae</taxon>
        <taxon>Streptophyta</taxon>
        <taxon>Embryophyta</taxon>
        <taxon>Tracheophyta</taxon>
        <taxon>Spermatophyta</taxon>
        <taxon>Magnoliopsida</taxon>
        <taxon>eudicotyledons</taxon>
        <taxon>Gunneridae</taxon>
        <taxon>Pentapetalae</taxon>
        <taxon>rosids</taxon>
        <taxon>fabids</taxon>
        <taxon>Fabales</taxon>
        <taxon>Fabaceae</taxon>
        <taxon>Caesalpinioideae</taxon>
        <taxon>Cassia clade</taxon>
        <taxon>Senna</taxon>
    </lineage>
</organism>
<dbReference type="AlphaFoldDB" id="A0A834WN95"/>
<accession>A0A834WN95</accession>
<evidence type="ECO:0000313" key="2">
    <source>
        <dbReference type="Proteomes" id="UP000634136"/>
    </source>
</evidence>
<sequence length="284" mass="32450">MLMDVFESDSMSTLWKPLAQSRAIPNDSATSRGISTLKNRLVSVASDTIPFGRDPSNHTIGLRIHYWFLILISSSDNVRDDLPTHHPEAYSPILSKIRAHISLEFHQSYHISGTWHLLSCVYAFCETVTIGKNFAMSQEPHERTNAFRDWGTPNSLPHRVSVHHIMTTKDLISGSNSEPSVRLMIPHYTVTTRMMWGYEGFNSFTHHIRHIWNNHTPIPSATGHYKITHLSSLVYHRRVGMHMVNQLTKPTNPFIMPEPNLRTITKIPRGMSLNKVPRARDAFP</sequence>
<protein>
    <submittedName>
        <fullName evidence="1">Putative ribonuclease H protein</fullName>
    </submittedName>
</protein>
<keyword evidence="2" id="KW-1185">Reference proteome</keyword>
<evidence type="ECO:0000313" key="1">
    <source>
        <dbReference type="EMBL" id="KAF7827193.1"/>
    </source>
</evidence>
<dbReference type="Proteomes" id="UP000634136">
    <property type="component" value="Unassembled WGS sequence"/>
</dbReference>
<gene>
    <name evidence="1" type="ORF">G2W53_018357</name>
</gene>